<keyword evidence="3" id="KW-1185">Reference proteome</keyword>
<gene>
    <name evidence="2" type="ORF">JDN41_01055</name>
</gene>
<protein>
    <submittedName>
        <fullName evidence="2">Uncharacterized protein</fullName>
    </submittedName>
</protein>
<evidence type="ECO:0000313" key="3">
    <source>
        <dbReference type="Proteomes" id="UP000623250"/>
    </source>
</evidence>
<organism evidence="2 3">
    <name type="scientific">Rhodomicrobium udaipurense</name>
    <dbReference type="NCBI Taxonomy" id="1202716"/>
    <lineage>
        <taxon>Bacteria</taxon>
        <taxon>Pseudomonadati</taxon>
        <taxon>Pseudomonadota</taxon>
        <taxon>Alphaproteobacteria</taxon>
        <taxon>Hyphomicrobiales</taxon>
        <taxon>Hyphomicrobiaceae</taxon>
        <taxon>Rhodomicrobium</taxon>
    </lineage>
</organism>
<comment type="caution">
    <text evidence="2">The sequence shown here is derived from an EMBL/GenBank/DDBJ whole genome shotgun (WGS) entry which is preliminary data.</text>
</comment>
<dbReference type="RefSeq" id="WP_155955110.1">
    <property type="nucleotide sequence ID" value="NZ_JAEMUK010000002.1"/>
</dbReference>
<feature type="region of interest" description="Disordered" evidence="1">
    <location>
        <begin position="90"/>
        <end position="112"/>
    </location>
</feature>
<evidence type="ECO:0000313" key="2">
    <source>
        <dbReference type="EMBL" id="MBJ7542144.1"/>
    </source>
</evidence>
<accession>A0A8I1GC27</accession>
<dbReference type="EMBL" id="JAEMUK010000002">
    <property type="protein sequence ID" value="MBJ7542144.1"/>
    <property type="molecule type" value="Genomic_DNA"/>
</dbReference>
<dbReference type="AlphaFoldDB" id="A0A8I1GC27"/>
<evidence type="ECO:0000256" key="1">
    <source>
        <dbReference type="SAM" id="MobiDB-lite"/>
    </source>
</evidence>
<proteinExistence type="predicted"/>
<dbReference type="Proteomes" id="UP000623250">
    <property type="component" value="Unassembled WGS sequence"/>
</dbReference>
<reference evidence="2 3" key="1">
    <citation type="submission" date="2020-12" db="EMBL/GenBank/DDBJ databases">
        <title>Revised draft genomes of Rhodomicrobium vannielii ATCC 17100 and Rhodomicrobium udaipurense JA643.</title>
        <authorList>
            <person name="Conners E.M."/>
            <person name="Davenport E.J."/>
            <person name="Bose A."/>
        </authorList>
    </citation>
    <scope>NUCLEOTIDE SEQUENCE [LARGE SCALE GENOMIC DNA]</scope>
    <source>
        <strain evidence="2 3">JA643</strain>
    </source>
</reference>
<sequence length="112" mass="11735">MATHSVSMQGHALESDASSHHASAQSMMPEHKGGMGGCHKAPSKAPADACNGCGSKAKCTHDSCLCLKCFSAMVDVRPVALAAMTIPTRHILHRANRPPDSMRQPPAPPPQV</sequence>
<feature type="region of interest" description="Disordered" evidence="1">
    <location>
        <begin position="1"/>
        <end position="47"/>
    </location>
</feature>
<name>A0A8I1GC27_9HYPH</name>